<evidence type="ECO:0000256" key="1">
    <source>
        <dbReference type="ARBA" id="ARBA00023015"/>
    </source>
</evidence>
<evidence type="ECO:0000256" key="3">
    <source>
        <dbReference type="ARBA" id="ARBA00023163"/>
    </source>
</evidence>
<keyword evidence="2" id="KW-0238">DNA-binding</keyword>
<organism evidence="5 6">
    <name type="scientific">Virgisporangium ochraceum</name>
    <dbReference type="NCBI Taxonomy" id="65505"/>
    <lineage>
        <taxon>Bacteria</taxon>
        <taxon>Bacillati</taxon>
        <taxon>Actinomycetota</taxon>
        <taxon>Actinomycetes</taxon>
        <taxon>Micromonosporales</taxon>
        <taxon>Micromonosporaceae</taxon>
        <taxon>Virgisporangium</taxon>
    </lineage>
</organism>
<dbReference type="Pfam" id="PF20240">
    <property type="entry name" value="DUF6597"/>
    <property type="match status" value="1"/>
</dbReference>
<evidence type="ECO:0000313" key="5">
    <source>
        <dbReference type="EMBL" id="GIJ65247.1"/>
    </source>
</evidence>
<accession>A0A8J4EAX9</accession>
<dbReference type="AlphaFoldDB" id="A0A8J4EAX9"/>
<name>A0A8J4EAX9_9ACTN</name>
<dbReference type="PROSITE" id="PS00041">
    <property type="entry name" value="HTH_ARAC_FAMILY_1"/>
    <property type="match status" value="1"/>
</dbReference>
<proteinExistence type="predicted"/>
<dbReference type="PROSITE" id="PS01124">
    <property type="entry name" value="HTH_ARAC_FAMILY_2"/>
    <property type="match status" value="1"/>
</dbReference>
<dbReference type="GO" id="GO:0043565">
    <property type="term" value="F:sequence-specific DNA binding"/>
    <property type="evidence" value="ECO:0007669"/>
    <property type="project" value="InterPro"/>
</dbReference>
<dbReference type="InterPro" id="IPR046532">
    <property type="entry name" value="DUF6597"/>
</dbReference>
<dbReference type="Gene3D" id="1.10.10.60">
    <property type="entry name" value="Homeodomain-like"/>
    <property type="match status" value="1"/>
</dbReference>
<dbReference type="Pfam" id="PF12833">
    <property type="entry name" value="HTH_18"/>
    <property type="match status" value="1"/>
</dbReference>
<dbReference type="RefSeq" id="WP_203925242.1">
    <property type="nucleotide sequence ID" value="NZ_BOPH01000001.1"/>
</dbReference>
<keyword evidence="1" id="KW-0805">Transcription regulation</keyword>
<evidence type="ECO:0000313" key="6">
    <source>
        <dbReference type="Proteomes" id="UP000635606"/>
    </source>
</evidence>
<dbReference type="PANTHER" id="PTHR46796">
    <property type="entry name" value="HTH-TYPE TRANSCRIPTIONAL ACTIVATOR RHAS-RELATED"/>
    <property type="match status" value="1"/>
</dbReference>
<dbReference type="InterPro" id="IPR018060">
    <property type="entry name" value="HTH_AraC"/>
</dbReference>
<dbReference type="EMBL" id="BOPH01000001">
    <property type="protein sequence ID" value="GIJ65247.1"/>
    <property type="molecule type" value="Genomic_DNA"/>
</dbReference>
<sequence length="252" mass="27891">MRDQREVGGAWTTFQHHWKGEPAADLAPYVTHYWAVSWDLRGQPPFRQKVVPYPQVHLSFLNGEPLVRGVSRGFVVRTLEGRGRVFGVAFRPGCFRPFLGRPVSTITDRTLPAAAVFDGAVPSAQTVDAFLLDRLPGPDPATGQAADLVERIATTPDLTRVDALAADAGLSVRGLQRLFSDHVGVAPKWVIRRYRLHEITERLAAGGAVDWAVLAADLGYADQAHLTRDFTKLVGEPPTYYAERYPRRPSVR</sequence>
<reference evidence="5" key="1">
    <citation type="submission" date="2021-01" db="EMBL/GenBank/DDBJ databases">
        <title>Whole genome shotgun sequence of Virgisporangium ochraceum NBRC 16418.</title>
        <authorList>
            <person name="Komaki H."/>
            <person name="Tamura T."/>
        </authorList>
    </citation>
    <scope>NUCLEOTIDE SEQUENCE</scope>
    <source>
        <strain evidence="5">NBRC 16418</strain>
    </source>
</reference>
<keyword evidence="6" id="KW-1185">Reference proteome</keyword>
<protein>
    <submittedName>
        <fullName evidence="5">AraC family transcriptional regulator</fullName>
    </submittedName>
</protein>
<dbReference type="Proteomes" id="UP000635606">
    <property type="component" value="Unassembled WGS sequence"/>
</dbReference>
<evidence type="ECO:0000259" key="4">
    <source>
        <dbReference type="PROSITE" id="PS01124"/>
    </source>
</evidence>
<evidence type="ECO:0000256" key="2">
    <source>
        <dbReference type="ARBA" id="ARBA00023125"/>
    </source>
</evidence>
<comment type="caution">
    <text evidence="5">The sequence shown here is derived from an EMBL/GenBank/DDBJ whole genome shotgun (WGS) entry which is preliminary data.</text>
</comment>
<dbReference type="InterPro" id="IPR018062">
    <property type="entry name" value="HTH_AraC-typ_CS"/>
</dbReference>
<dbReference type="GO" id="GO:0003700">
    <property type="term" value="F:DNA-binding transcription factor activity"/>
    <property type="evidence" value="ECO:0007669"/>
    <property type="project" value="InterPro"/>
</dbReference>
<dbReference type="InterPro" id="IPR050204">
    <property type="entry name" value="AraC_XylS_family_regulators"/>
</dbReference>
<keyword evidence="3" id="KW-0804">Transcription</keyword>
<feature type="domain" description="HTH araC/xylS-type" evidence="4">
    <location>
        <begin position="143"/>
        <end position="244"/>
    </location>
</feature>
<gene>
    <name evidence="5" type="ORF">Voc01_001640</name>
</gene>
<dbReference type="PANTHER" id="PTHR46796:SF15">
    <property type="entry name" value="BLL1074 PROTEIN"/>
    <property type="match status" value="1"/>
</dbReference>
<dbReference type="SMART" id="SM00342">
    <property type="entry name" value="HTH_ARAC"/>
    <property type="match status" value="1"/>
</dbReference>